<feature type="compositionally biased region" description="Acidic residues" evidence="1">
    <location>
        <begin position="356"/>
        <end position="365"/>
    </location>
</feature>
<feature type="region of interest" description="Disordered" evidence="1">
    <location>
        <begin position="315"/>
        <end position="458"/>
    </location>
</feature>
<evidence type="ECO:0000313" key="4">
    <source>
        <dbReference type="Proteomes" id="UP000283509"/>
    </source>
</evidence>
<feature type="compositionally biased region" description="Basic and acidic residues" evidence="1">
    <location>
        <begin position="497"/>
        <end position="523"/>
    </location>
</feature>
<dbReference type="EMBL" id="QCYY01001067">
    <property type="protein sequence ID" value="ROT80802.1"/>
    <property type="molecule type" value="Genomic_DNA"/>
</dbReference>
<feature type="domain" description="Brix" evidence="2">
    <location>
        <begin position="27"/>
        <end position="288"/>
    </location>
</feature>
<accession>A0A423TWL0</accession>
<reference evidence="3 4" key="1">
    <citation type="submission" date="2018-04" db="EMBL/GenBank/DDBJ databases">
        <authorList>
            <person name="Zhang X."/>
            <person name="Yuan J."/>
            <person name="Li F."/>
            <person name="Xiang J."/>
        </authorList>
    </citation>
    <scope>NUCLEOTIDE SEQUENCE [LARGE SCALE GENOMIC DNA]</scope>
    <source>
        <tissue evidence="3">Muscle</tissue>
    </source>
</reference>
<organism evidence="3 4">
    <name type="scientific">Penaeus vannamei</name>
    <name type="common">Whiteleg shrimp</name>
    <name type="synonym">Litopenaeus vannamei</name>
    <dbReference type="NCBI Taxonomy" id="6689"/>
    <lineage>
        <taxon>Eukaryota</taxon>
        <taxon>Metazoa</taxon>
        <taxon>Ecdysozoa</taxon>
        <taxon>Arthropoda</taxon>
        <taxon>Crustacea</taxon>
        <taxon>Multicrustacea</taxon>
        <taxon>Malacostraca</taxon>
        <taxon>Eumalacostraca</taxon>
        <taxon>Eucarida</taxon>
        <taxon>Decapoda</taxon>
        <taxon>Dendrobranchiata</taxon>
        <taxon>Penaeoidea</taxon>
        <taxon>Penaeidae</taxon>
        <taxon>Penaeus</taxon>
    </lineage>
</organism>
<dbReference type="PANTHER" id="PTHR12661">
    <property type="entry name" value="PETER PAN-RELATED"/>
    <property type="match status" value="1"/>
</dbReference>
<feature type="region of interest" description="Disordered" evidence="1">
    <location>
        <begin position="232"/>
        <end position="264"/>
    </location>
</feature>
<dbReference type="GO" id="GO:0030687">
    <property type="term" value="C:preribosome, large subunit precursor"/>
    <property type="evidence" value="ECO:0007669"/>
    <property type="project" value="TreeGrafter"/>
</dbReference>
<feature type="compositionally biased region" description="Basic and acidic residues" evidence="1">
    <location>
        <begin position="252"/>
        <end position="263"/>
    </location>
</feature>
<dbReference type="PANTHER" id="PTHR12661:SF5">
    <property type="entry name" value="SUPPRESSOR OF SWI4 1 HOMOLOG"/>
    <property type="match status" value="1"/>
</dbReference>
<evidence type="ECO:0000256" key="1">
    <source>
        <dbReference type="SAM" id="MobiDB-lite"/>
    </source>
</evidence>
<dbReference type="PROSITE" id="PS50833">
    <property type="entry name" value="BRIX"/>
    <property type="match status" value="1"/>
</dbReference>
<dbReference type="InterPro" id="IPR007109">
    <property type="entry name" value="Brix"/>
</dbReference>
<feature type="region of interest" description="Disordered" evidence="1">
    <location>
        <begin position="1"/>
        <end position="24"/>
    </location>
</feature>
<dbReference type="GO" id="GO:0000027">
    <property type="term" value="P:ribosomal large subunit assembly"/>
    <property type="evidence" value="ECO:0007669"/>
    <property type="project" value="TreeGrafter"/>
</dbReference>
<feature type="region of interest" description="Disordered" evidence="1">
    <location>
        <begin position="481"/>
        <end position="525"/>
    </location>
</feature>
<evidence type="ECO:0000259" key="2">
    <source>
        <dbReference type="PROSITE" id="PS50833"/>
    </source>
</evidence>
<dbReference type="Proteomes" id="UP000283509">
    <property type="component" value="Unassembled WGS sequence"/>
</dbReference>
<feature type="compositionally biased region" description="Basic and acidic residues" evidence="1">
    <location>
        <begin position="315"/>
        <end position="355"/>
    </location>
</feature>
<comment type="caution">
    <text evidence="3">The sequence shown here is derived from an EMBL/GenBank/DDBJ whole genome shotgun (WGS) entry which is preliminary data.</text>
</comment>
<sequence>MAKKKRGHGKNNQANVKSKEYERPKEPQCLVFPQGPVMKEVQILADDFRKILQPNSLGWLKKGKIRDILSVCRPMNFTHMVLFSQTERGIYLKFCRLPQGPTVTFKLKSFSNAHDVMSLLKKQPCLVPHFLVGPCLMTNLQLEEGEAHLKLCARMFLDMFPTITPNTAKTDAIRRCCLIHYDAETDLFDFRHYAIRVVPLGLSKAIKKLSKGKVPNLSKFSDMSEFMTKAGMLSESEAEDDPANEVTLSENKQTDEEKKESKKSAVRLIELGPRVSVELWKIEEGLLDGLVLYHRIIKRTPEEKLELEKRRERTKQIREQRKREQERNIRAKMKRIEEHRQKCMNGMRDKPRLETNDDNEEDNDVDYFREEVGEEPDEALFDKKKTGKKRKTEAEERTQKKLKKFQEKKMPRANYDSDDDGGGRSRGKAKHREGGKHGKGKGKPNGPSKTSTTTDSKAGESKCRWSWSVYKVEIRHIFRMSPKKRKASDTEDFPSSEEPKPKLLHKDAITSKDTEDEIQETKSRVNQKQEVLRKLRLVRMYRNKPEMQDLDAVTAKWLQSHPVLTMAAESRKTMAGYPTEGWVDYMQNTLVCLKYGQ</sequence>
<name>A0A423TWL0_PENVA</name>
<feature type="compositionally biased region" description="Basic and acidic residues" evidence="1">
    <location>
        <begin position="392"/>
        <end position="410"/>
    </location>
</feature>
<protein>
    <recommendedName>
        <fullName evidence="2">Brix domain-containing protein</fullName>
    </recommendedName>
</protein>
<dbReference type="AlphaFoldDB" id="A0A423TWL0"/>
<dbReference type="Pfam" id="PF04427">
    <property type="entry name" value="Brix"/>
    <property type="match status" value="1"/>
</dbReference>
<dbReference type="GO" id="GO:0006364">
    <property type="term" value="P:rRNA processing"/>
    <property type="evidence" value="ECO:0007669"/>
    <property type="project" value="InterPro"/>
</dbReference>
<feature type="compositionally biased region" description="Basic residues" evidence="1">
    <location>
        <begin position="425"/>
        <end position="442"/>
    </location>
</feature>
<dbReference type="STRING" id="6689.A0A423TWL0"/>
<proteinExistence type="predicted"/>
<gene>
    <name evidence="3" type="ORF">C7M84_000453</name>
</gene>
<keyword evidence="4" id="KW-1185">Reference proteome</keyword>
<evidence type="ECO:0000313" key="3">
    <source>
        <dbReference type="EMBL" id="ROT80802.1"/>
    </source>
</evidence>
<dbReference type="InterPro" id="IPR045112">
    <property type="entry name" value="PPAN-like"/>
</dbReference>
<dbReference type="SMART" id="SM00879">
    <property type="entry name" value="Brix"/>
    <property type="match status" value="1"/>
</dbReference>
<reference evidence="3 4" key="2">
    <citation type="submission" date="2019-01" db="EMBL/GenBank/DDBJ databases">
        <title>The decoding of complex shrimp genome reveals the adaptation for benthos swimmer, frequently molting mechanism and breeding impact on genome.</title>
        <authorList>
            <person name="Sun Y."/>
            <person name="Gao Y."/>
            <person name="Yu Y."/>
        </authorList>
    </citation>
    <scope>NUCLEOTIDE SEQUENCE [LARGE SCALE GENOMIC DNA]</scope>
    <source>
        <tissue evidence="3">Muscle</tissue>
    </source>
</reference>
<dbReference type="GO" id="GO:0019843">
    <property type="term" value="F:rRNA binding"/>
    <property type="evidence" value="ECO:0007669"/>
    <property type="project" value="InterPro"/>
</dbReference>
<dbReference type="OrthoDB" id="10051617at2759"/>